<feature type="domain" description="Ice-binding protein C-terminal" evidence="1">
    <location>
        <begin position="165"/>
        <end position="188"/>
    </location>
</feature>
<evidence type="ECO:0000259" key="1">
    <source>
        <dbReference type="Pfam" id="PF07589"/>
    </source>
</evidence>
<dbReference type="Proteomes" id="UP000509597">
    <property type="component" value="Chromosome"/>
</dbReference>
<keyword evidence="3" id="KW-1185">Reference proteome</keyword>
<sequence length="191" mass="20076">MLAVASFASAAVTVSSDVKYGDIHGTFDVNNAKIDNLAKGNVFVDNIATVAAGSAMTLSFDAVLRFVNGNYCPSCIIQHYVAWDSKGRELMPVGQANAGQINVFSGFNLGGDQNLGHFVWNTFAPTKAGLYFIGGAGSLDYQFNHVSGGAGANNSYSYLINVTAPVPEPETYALMGLGLVGLLAARRRKAV</sequence>
<reference evidence="2 3" key="1">
    <citation type="submission" date="2020-07" db="EMBL/GenBank/DDBJ databases">
        <title>Complete genome sequence of Chitinibacter sp. 2T18.</title>
        <authorList>
            <person name="Bae J.-W."/>
            <person name="Choi J.-W."/>
        </authorList>
    </citation>
    <scope>NUCLEOTIDE SEQUENCE [LARGE SCALE GENOMIC DNA]</scope>
    <source>
        <strain evidence="2 3">2T18</strain>
    </source>
</reference>
<dbReference type="Pfam" id="PF07589">
    <property type="entry name" value="PEP-CTERM"/>
    <property type="match status" value="1"/>
</dbReference>
<accession>A0A7H9BMR8</accession>
<dbReference type="EMBL" id="CP058627">
    <property type="protein sequence ID" value="QLG89933.1"/>
    <property type="molecule type" value="Genomic_DNA"/>
</dbReference>
<evidence type="ECO:0000313" key="3">
    <source>
        <dbReference type="Proteomes" id="UP000509597"/>
    </source>
</evidence>
<gene>
    <name evidence="2" type="ORF">HQ393_12415</name>
</gene>
<protein>
    <submittedName>
        <fullName evidence="2">PEP-CTERM sorting domain-containing protein</fullName>
    </submittedName>
</protein>
<evidence type="ECO:0000313" key="2">
    <source>
        <dbReference type="EMBL" id="QLG89933.1"/>
    </source>
</evidence>
<proteinExistence type="predicted"/>
<dbReference type="AlphaFoldDB" id="A0A7H9BMR8"/>
<dbReference type="NCBIfam" id="TIGR02595">
    <property type="entry name" value="PEP_CTERM"/>
    <property type="match status" value="1"/>
</dbReference>
<name>A0A7H9BMR8_9NEIS</name>
<organism evidence="2 3">
    <name type="scientific">Chitinibacter bivalviorum</name>
    <dbReference type="NCBI Taxonomy" id="2739434"/>
    <lineage>
        <taxon>Bacteria</taxon>
        <taxon>Pseudomonadati</taxon>
        <taxon>Pseudomonadota</taxon>
        <taxon>Betaproteobacteria</taxon>
        <taxon>Neisseriales</taxon>
        <taxon>Chitinibacteraceae</taxon>
        <taxon>Chitinibacter</taxon>
    </lineage>
</organism>
<dbReference type="InterPro" id="IPR013424">
    <property type="entry name" value="Ice-binding_C"/>
</dbReference>
<dbReference type="KEGG" id="chiz:HQ393_12415"/>